<dbReference type="PANTHER" id="PTHR42736:SF1">
    <property type="entry name" value="PROTEIN-GLUTAMINE GAMMA-GLUTAMYLTRANSFERASE"/>
    <property type="match status" value="1"/>
</dbReference>
<dbReference type="Pfam" id="PF11992">
    <property type="entry name" value="TgpA_N"/>
    <property type="match status" value="1"/>
</dbReference>
<feature type="transmembrane region" description="Helical" evidence="1">
    <location>
        <begin position="51"/>
        <end position="70"/>
    </location>
</feature>
<sequence>MEFDLATRRALLLTLAIALAPLLLQLPGQLALAIAATAALMSFASWRRRLPGWLKLLIAITTVFAVLAAFDFQLGRDTGCALLAAMLAIKPSETRSLRDARSLVGFALFAPFATFLLDQGPLSLVLGLIALVVGLLTLQRLADVESQIQPVPASSSLRSIGALIGLGLPLTLAAFWLFPRIPSPLWGVPDRANAKVGLSDSMSPGDWLDLMNDDSPALRVRFEGPAPAPSQMYWRGPVLWDFDGREWSSPGAPALVNRPAITAGNARWNYQLEIEPSERRYITALDLPMAAPAGSVLTRDGHVLSMQRLQAVSRWQIVSAPPRQFDAVLDEHTRRRALAFPRSVNPRAQHLAQRWRTETGGDTTTIVQRAMQMVNADLAYSLAAPALGRDTVDEFLFETKTGYCEHFSSAFVFLMRAAGVPARVVTGYAGGYRNPVGDYWIVRNSDAHAWAEVWLAGRGWVRVDPTAAVAPERIYDTIADRMPGRIGSFDGLSNLWNTADWLRRGWNDFVLGFNADRQSRMLQWMGVKRIEATTLALIFAVVSLVALGWMLWWLRRGERERDPLLRAWHRLSQRYRRFDLTREPSEASSDWVARVAQARPQDAEGLRGIGQRFSDHRYADAEATSTLIRDINRFRPRR</sequence>
<feature type="transmembrane region" description="Helical" evidence="1">
    <location>
        <begin position="159"/>
        <end position="178"/>
    </location>
</feature>
<dbReference type="InterPro" id="IPR002931">
    <property type="entry name" value="Transglutaminase-like"/>
</dbReference>
<dbReference type="OrthoDB" id="9804872at2"/>
<dbReference type="PANTHER" id="PTHR42736">
    <property type="entry name" value="PROTEIN-GLUTAMINE GAMMA-GLUTAMYLTRANSFERASE"/>
    <property type="match status" value="1"/>
</dbReference>
<dbReference type="Pfam" id="PF01841">
    <property type="entry name" value="Transglut_core"/>
    <property type="match status" value="1"/>
</dbReference>
<dbReference type="Pfam" id="PF13559">
    <property type="entry name" value="DUF4129"/>
    <property type="match status" value="1"/>
</dbReference>
<dbReference type="InterPro" id="IPR052901">
    <property type="entry name" value="Bact_TGase-like"/>
</dbReference>
<evidence type="ECO:0000313" key="4">
    <source>
        <dbReference type="Proteomes" id="UP000241788"/>
    </source>
</evidence>
<dbReference type="AlphaFoldDB" id="A0A1N6VG74"/>
<keyword evidence="4" id="KW-1185">Reference proteome</keyword>
<proteinExistence type="predicted"/>
<dbReference type="SMART" id="SM00460">
    <property type="entry name" value="TGc"/>
    <property type="match status" value="1"/>
</dbReference>
<reference evidence="4" key="1">
    <citation type="submission" date="2017-01" db="EMBL/GenBank/DDBJ databases">
        <authorList>
            <person name="Varghese N."/>
            <person name="Submissions S."/>
        </authorList>
    </citation>
    <scope>NUCLEOTIDE SEQUENCE [LARGE SCALE GENOMIC DNA]</scope>
    <source>
        <strain evidence="4">UM1</strain>
    </source>
</reference>
<dbReference type="InterPro" id="IPR025403">
    <property type="entry name" value="TgpA-like_C"/>
</dbReference>
<dbReference type="STRING" id="1604334.SAMN05421546_1775"/>
<dbReference type="InterPro" id="IPR038765">
    <property type="entry name" value="Papain-like_cys_pep_sf"/>
</dbReference>
<dbReference type="SUPFAM" id="SSF54001">
    <property type="entry name" value="Cysteine proteinases"/>
    <property type="match status" value="1"/>
</dbReference>
<dbReference type="RefSeq" id="WP_076587384.1">
    <property type="nucleotide sequence ID" value="NZ_FTLW01000004.1"/>
</dbReference>
<keyword evidence="1" id="KW-0472">Membrane</keyword>
<dbReference type="InterPro" id="IPR021878">
    <property type="entry name" value="TgpA_N"/>
</dbReference>
<protein>
    <submittedName>
        <fullName evidence="3">Transglutaminase-like superfamily protein</fullName>
    </submittedName>
</protein>
<keyword evidence="1" id="KW-1133">Transmembrane helix</keyword>
<keyword evidence="1" id="KW-0812">Transmembrane</keyword>
<evidence type="ECO:0000313" key="3">
    <source>
        <dbReference type="EMBL" id="SIQ76787.1"/>
    </source>
</evidence>
<gene>
    <name evidence="3" type="ORF">SAMN05421546_1775</name>
</gene>
<dbReference type="EMBL" id="FTLW01000004">
    <property type="protein sequence ID" value="SIQ76787.1"/>
    <property type="molecule type" value="Genomic_DNA"/>
</dbReference>
<name>A0A1N6VG74_9GAMM</name>
<feature type="transmembrane region" description="Helical" evidence="1">
    <location>
        <begin position="535"/>
        <end position="554"/>
    </location>
</feature>
<dbReference type="Proteomes" id="UP000241788">
    <property type="component" value="Unassembled WGS sequence"/>
</dbReference>
<feature type="transmembrane region" description="Helical" evidence="1">
    <location>
        <begin position="122"/>
        <end position="138"/>
    </location>
</feature>
<evidence type="ECO:0000259" key="2">
    <source>
        <dbReference type="SMART" id="SM00460"/>
    </source>
</evidence>
<organism evidence="3 4">
    <name type="scientific">Solilutibacter tolerans</name>
    <dbReference type="NCBI Taxonomy" id="1604334"/>
    <lineage>
        <taxon>Bacteria</taxon>
        <taxon>Pseudomonadati</taxon>
        <taxon>Pseudomonadota</taxon>
        <taxon>Gammaproteobacteria</taxon>
        <taxon>Lysobacterales</taxon>
        <taxon>Lysobacteraceae</taxon>
        <taxon>Solilutibacter</taxon>
    </lineage>
</organism>
<dbReference type="Gene3D" id="3.10.620.30">
    <property type="match status" value="1"/>
</dbReference>
<evidence type="ECO:0000256" key="1">
    <source>
        <dbReference type="SAM" id="Phobius"/>
    </source>
</evidence>
<feature type="domain" description="Transglutaminase-like" evidence="2">
    <location>
        <begin position="396"/>
        <end position="467"/>
    </location>
</feature>
<accession>A0A1N6VG74</accession>